<dbReference type="Proteomes" id="UP000192505">
    <property type="component" value="Unassembled WGS sequence"/>
</dbReference>
<accession>A0A1W9KUT5</accession>
<comment type="caution">
    <text evidence="1">The sequence shown here is derived from an EMBL/GenBank/DDBJ whole genome shotgun (WGS) entry which is preliminary data.</text>
</comment>
<keyword evidence="1" id="KW-0031">Aminopeptidase</keyword>
<name>A0A1W9KUT5_9BURK</name>
<gene>
    <name evidence="1" type="ORF">BWK72_10170</name>
</gene>
<keyword evidence="1" id="KW-0378">Hydrolase</keyword>
<organism evidence="1 2">
    <name type="scientific">Rhodoferax ferrireducens</name>
    <dbReference type="NCBI Taxonomy" id="192843"/>
    <lineage>
        <taxon>Bacteria</taxon>
        <taxon>Pseudomonadati</taxon>
        <taxon>Pseudomonadota</taxon>
        <taxon>Betaproteobacteria</taxon>
        <taxon>Burkholderiales</taxon>
        <taxon>Comamonadaceae</taxon>
        <taxon>Rhodoferax</taxon>
    </lineage>
</organism>
<sequence length="354" mass="39804">MLALGWLVVLLAGCADTRYYAQSAGGHLTLMVAARPVPDWLADSQTPEPLRQRLGLAQALRRFSVTELHLPDNASYHRFANLQRRYVVWNVVAAPEFSLKLKTWCFPVAGCVGYRGYFDEADAQALAAELRTQGLEASVYGVPAYSTLGWMNWLGGDPLLSTFVNLPDGELARLMFHELAHQVLYVADDTAFNESFATAVERLGGAHWLATQATPQAREAFAAFDMRRQQFRALTRSTRLQLEDIYKENSPLALSDKELIAMKNRVMQDFRIRYAALKQSWGGYAGFDAWVAQANNATLGAQAAYDDLVPAFEALFVREGRNWPRFFEAAKQLAQRPQAERLQQLQANFHRQPL</sequence>
<proteinExistence type="predicted"/>
<reference evidence="1 2" key="1">
    <citation type="submission" date="2017-01" db="EMBL/GenBank/DDBJ databases">
        <title>Novel large sulfur bacteria in the metagenomes of groundwater-fed chemosynthetic microbial mats in the Lake Huron basin.</title>
        <authorList>
            <person name="Sharrar A.M."/>
            <person name="Flood B.E."/>
            <person name="Bailey J.V."/>
            <person name="Jones D.S."/>
            <person name="Biddanda B."/>
            <person name="Ruberg S.A."/>
            <person name="Marcus D.N."/>
            <person name="Dick G.J."/>
        </authorList>
    </citation>
    <scope>NUCLEOTIDE SEQUENCE [LARGE SCALE GENOMIC DNA]</scope>
    <source>
        <strain evidence="1">A7</strain>
    </source>
</reference>
<protein>
    <submittedName>
        <fullName evidence="1">Aminopeptidase</fullName>
    </submittedName>
</protein>
<dbReference type="PIRSF" id="PIRSF029285">
    <property type="entry name" value="Aminopept"/>
    <property type="match status" value="1"/>
</dbReference>
<dbReference type="EMBL" id="MTEI01000005">
    <property type="protein sequence ID" value="OQW88219.1"/>
    <property type="molecule type" value="Genomic_DNA"/>
</dbReference>
<evidence type="ECO:0000313" key="1">
    <source>
        <dbReference type="EMBL" id="OQW88219.1"/>
    </source>
</evidence>
<dbReference type="InterPro" id="IPR014553">
    <property type="entry name" value="Aminopept"/>
</dbReference>
<dbReference type="AlphaFoldDB" id="A0A1W9KUT5"/>
<dbReference type="GO" id="GO:0004177">
    <property type="term" value="F:aminopeptidase activity"/>
    <property type="evidence" value="ECO:0007669"/>
    <property type="project" value="UniProtKB-KW"/>
</dbReference>
<evidence type="ECO:0000313" key="2">
    <source>
        <dbReference type="Proteomes" id="UP000192505"/>
    </source>
</evidence>
<dbReference type="Pfam" id="PF10023">
    <property type="entry name" value="Aminopep"/>
    <property type="match status" value="1"/>
</dbReference>
<keyword evidence="1" id="KW-0645">Protease</keyword>